<dbReference type="InterPro" id="IPR014729">
    <property type="entry name" value="Rossmann-like_a/b/a_fold"/>
</dbReference>
<dbReference type="FunFam" id="3.40.50.880:FF:000013">
    <property type="entry name" value="GMP synthase [glutamine-hydrolyzing]"/>
    <property type="match status" value="1"/>
</dbReference>
<dbReference type="AlphaFoldDB" id="A0A0B1SKW7"/>
<dbReference type="InterPro" id="IPR017926">
    <property type="entry name" value="GATASE"/>
</dbReference>
<keyword evidence="13" id="KW-1185">Reference proteome</keyword>
<dbReference type="GO" id="GO:0003921">
    <property type="term" value="F:GMP synthase activity"/>
    <property type="evidence" value="ECO:0007669"/>
    <property type="project" value="InterPro"/>
</dbReference>
<dbReference type="OrthoDB" id="1724632at2759"/>
<dbReference type="SUPFAM" id="SSF54810">
    <property type="entry name" value="GMP synthetase C-terminal dimerisation domain"/>
    <property type="match status" value="2"/>
</dbReference>
<dbReference type="Gene3D" id="3.40.50.880">
    <property type="match status" value="1"/>
</dbReference>
<dbReference type="InterPro" id="IPR001674">
    <property type="entry name" value="GMP_synth_C"/>
</dbReference>
<dbReference type="SUPFAM" id="SSF52317">
    <property type="entry name" value="Class I glutamine amidotransferase-like"/>
    <property type="match status" value="1"/>
</dbReference>
<evidence type="ECO:0000313" key="13">
    <source>
        <dbReference type="Proteomes" id="UP000053660"/>
    </source>
</evidence>
<keyword evidence="8" id="KW-0315">Glutamine amidotransferase</keyword>
<dbReference type="PROSITE" id="PS51273">
    <property type="entry name" value="GATASE_TYPE_1"/>
    <property type="match status" value="1"/>
</dbReference>
<keyword evidence="4 10" id="KW-0547">Nucleotide-binding</keyword>
<dbReference type="GO" id="GO:0005829">
    <property type="term" value="C:cytosol"/>
    <property type="evidence" value="ECO:0007669"/>
    <property type="project" value="TreeGrafter"/>
</dbReference>
<evidence type="ECO:0000313" key="12">
    <source>
        <dbReference type="EMBL" id="KHJ85564.1"/>
    </source>
</evidence>
<reference evidence="12 13" key="1">
    <citation type="submission" date="2014-03" db="EMBL/GenBank/DDBJ databases">
        <title>Draft genome of the hookworm Oesophagostomum dentatum.</title>
        <authorList>
            <person name="Mitreva M."/>
        </authorList>
    </citation>
    <scope>NUCLEOTIDE SEQUENCE [LARGE SCALE GENOMIC DNA]</scope>
    <source>
        <strain evidence="12 13">OD-Hann</strain>
    </source>
</reference>
<proteinExistence type="predicted"/>
<keyword evidence="5 10" id="KW-0332">GMP biosynthesis</keyword>
<evidence type="ECO:0000256" key="5">
    <source>
        <dbReference type="ARBA" id="ARBA00022749"/>
    </source>
</evidence>
<feature type="binding site" evidence="10">
    <location>
        <begin position="235"/>
        <end position="241"/>
    </location>
    <ligand>
        <name>ATP</name>
        <dbReference type="ChEBI" id="CHEBI:30616"/>
    </ligand>
</feature>
<accession>A0A0B1SKW7</accession>
<dbReference type="InterPro" id="IPR004739">
    <property type="entry name" value="GMP_synth_GATase"/>
</dbReference>
<dbReference type="EMBL" id="KN563418">
    <property type="protein sequence ID" value="KHJ85564.1"/>
    <property type="molecule type" value="Genomic_DNA"/>
</dbReference>
<dbReference type="SUPFAM" id="SSF52402">
    <property type="entry name" value="Adenine nucleotide alpha hydrolases-like"/>
    <property type="match status" value="1"/>
</dbReference>
<evidence type="ECO:0000256" key="10">
    <source>
        <dbReference type="PROSITE-ProRule" id="PRU00886"/>
    </source>
</evidence>
<dbReference type="PRINTS" id="PR00096">
    <property type="entry name" value="GATASE"/>
</dbReference>
<evidence type="ECO:0000256" key="4">
    <source>
        <dbReference type="ARBA" id="ARBA00022741"/>
    </source>
</evidence>
<sequence length="672" mass="74612">MGINGKLDDHDEFEKVAILDFGAQYGKVIDRRVREANVLSEMFPLKAKAQDILSKGKFKAIIISGGPNSVYEEGAPQIDEEIFNCGLPVLGICYGFQMLNKCHGGSVTKEQVREDGQCTIRLDTSSELFNGLSENEQVLLTHGDSVTEATVAPGFKVIASSGGHVAGIACSEKRLYGVQFHPEVDLTTNGRKIFNNFLFRIAGCSGGYTLISREQMCIDEIQKTVGDKKVLVLVSGGVDSTVCAALLNRALGRQRVTAIHIDNGEYADPEKKRQIIGNTFIRVKDRVMEELKLKKEDYFLAQGTLRPDLIESASELASGHADIIKTHHNDTALVRALRASGRVIEPLKDFHKDEVRELGRSLGLPDDIVDRQPFPGPGLAIRIICAQKPHICNDFGTTHQCLNVLTNLSHQPTTPVEVEYREKMLAAMSGWEISELLSQPFTIHSTLLPIKSVGVQGDGRSYSYVAALSCDQDPIPWQLLSRYANVIPKLLHNINRVVYVFGGPVLYPITTITPTFLNAFTVKILQEADHLATEALYGRRIDGSRDPDLEDLRKKVQQADHLATEALYGRRIDGSRDPDLEDLRKKVQQMPVVMIPIHFDRLPNEVNSYKRSFVLRPFLTADFMTGLAALPGRDIPEKSVLEMVHRITTYVKGTSRVMIDLTSKPPGTTEWE</sequence>
<dbReference type="CDD" id="cd01997">
    <property type="entry name" value="GMP_synthase_C"/>
    <property type="match status" value="1"/>
</dbReference>
<evidence type="ECO:0000256" key="1">
    <source>
        <dbReference type="ARBA" id="ARBA00005153"/>
    </source>
</evidence>
<dbReference type="PANTHER" id="PTHR11922">
    <property type="entry name" value="GMP SYNTHASE-RELATED"/>
    <property type="match status" value="1"/>
</dbReference>
<dbReference type="Gene3D" id="3.40.50.620">
    <property type="entry name" value="HUPs"/>
    <property type="match status" value="2"/>
</dbReference>
<evidence type="ECO:0000256" key="3">
    <source>
        <dbReference type="ARBA" id="ARBA00022598"/>
    </source>
</evidence>
<dbReference type="PRINTS" id="PR00097">
    <property type="entry name" value="ANTSNTHASEII"/>
</dbReference>
<dbReference type="CDD" id="cd01742">
    <property type="entry name" value="GATase1_GMP_Synthase"/>
    <property type="match status" value="1"/>
</dbReference>
<dbReference type="PROSITE" id="PS51553">
    <property type="entry name" value="GMPS_ATP_PPASE"/>
    <property type="match status" value="1"/>
</dbReference>
<evidence type="ECO:0000256" key="7">
    <source>
        <dbReference type="ARBA" id="ARBA00022840"/>
    </source>
</evidence>
<dbReference type="Proteomes" id="UP000053660">
    <property type="component" value="Unassembled WGS sequence"/>
</dbReference>
<gene>
    <name evidence="12" type="ORF">OESDEN_14705</name>
</gene>
<name>A0A0B1SKW7_OESDE</name>
<dbReference type="Pfam" id="PF00117">
    <property type="entry name" value="GATase"/>
    <property type="match status" value="1"/>
</dbReference>
<evidence type="ECO:0000259" key="11">
    <source>
        <dbReference type="PROSITE" id="PS51553"/>
    </source>
</evidence>
<evidence type="ECO:0000256" key="2">
    <source>
        <dbReference type="ARBA" id="ARBA00012746"/>
    </source>
</evidence>
<evidence type="ECO:0000256" key="8">
    <source>
        <dbReference type="ARBA" id="ARBA00022962"/>
    </source>
</evidence>
<dbReference type="PANTHER" id="PTHR11922:SF2">
    <property type="entry name" value="GMP SYNTHASE [GLUTAMINE-HYDROLYZING]"/>
    <property type="match status" value="1"/>
</dbReference>
<evidence type="ECO:0000256" key="9">
    <source>
        <dbReference type="ARBA" id="ARBA00031356"/>
    </source>
</evidence>
<protein>
    <recommendedName>
        <fullName evidence="2">GMP synthase (glutamine-hydrolyzing)</fullName>
        <ecNumber evidence="2">6.3.5.2</ecNumber>
    </recommendedName>
    <alternativeName>
        <fullName evidence="9">Glutamine amidotransferase</fullName>
    </alternativeName>
</protein>
<dbReference type="GO" id="GO:0005524">
    <property type="term" value="F:ATP binding"/>
    <property type="evidence" value="ECO:0007669"/>
    <property type="project" value="UniProtKB-UniRule"/>
</dbReference>
<dbReference type="Pfam" id="PF02540">
    <property type="entry name" value="NAD_synthase"/>
    <property type="match status" value="1"/>
</dbReference>
<keyword evidence="3" id="KW-0436">Ligase</keyword>
<comment type="pathway">
    <text evidence="1">Purine metabolism; GMP biosynthesis; GMP from XMP (L-Gln route): step 1/1.</text>
</comment>
<dbReference type="InterPro" id="IPR025777">
    <property type="entry name" value="GMPS_ATP_PPase_dom"/>
</dbReference>
<dbReference type="InterPro" id="IPR022310">
    <property type="entry name" value="NAD/GMP_synthase"/>
</dbReference>
<organism evidence="12 13">
    <name type="scientific">Oesophagostomum dentatum</name>
    <name type="common">Nodular worm</name>
    <dbReference type="NCBI Taxonomy" id="61180"/>
    <lineage>
        <taxon>Eukaryota</taxon>
        <taxon>Metazoa</taxon>
        <taxon>Ecdysozoa</taxon>
        <taxon>Nematoda</taxon>
        <taxon>Chromadorea</taxon>
        <taxon>Rhabditida</taxon>
        <taxon>Rhabditina</taxon>
        <taxon>Rhabditomorpha</taxon>
        <taxon>Strongyloidea</taxon>
        <taxon>Strongylidae</taxon>
        <taxon>Oesophagostomum</taxon>
    </lineage>
</organism>
<feature type="domain" description="GMPS ATP-PPase" evidence="11">
    <location>
        <begin position="208"/>
        <end position="371"/>
    </location>
</feature>
<keyword evidence="6 10" id="KW-0658">Purine biosynthesis</keyword>
<dbReference type="UniPathway" id="UPA00189">
    <property type="reaction ID" value="UER00296"/>
</dbReference>
<dbReference type="InterPro" id="IPR029062">
    <property type="entry name" value="Class_I_gatase-like"/>
</dbReference>
<dbReference type="Gene3D" id="3.30.300.10">
    <property type="match status" value="2"/>
</dbReference>
<keyword evidence="7 10" id="KW-0067">ATP-binding</keyword>
<dbReference type="NCBIfam" id="TIGR00888">
    <property type="entry name" value="guaA_Nterm"/>
    <property type="match status" value="1"/>
</dbReference>
<dbReference type="Pfam" id="PF00958">
    <property type="entry name" value="GMP_synt_C"/>
    <property type="match status" value="2"/>
</dbReference>
<dbReference type="EC" id="6.3.5.2" evidence="2"/>
<evidence type="ECO:0000256" key="6">
    <source>
        <dbReference type="ARBA" id="ARBA00022755"/>
    </source>
</evidence>